<name>A0A1I1G7A3_9SPHI</name>
<evidence type="ECO:0000259" key="1">
    <source>
        <dbReference type="Pfam" id="PF12728"/>
    </source>
</evidence>
<dbReference type="GO" id="GO:0003677">
    <property type="term" value="F:DNA binding"/>
    <property type="evidence" value="ECO:0007669"/>
    <property type="project" value="InterPro"/>
</dbReference>
<dbReference type="InterPro" id="IPR010093">
    <property type="entry name" value="SinI_DNA-bd"/>
</dbReference>
<gene>
    <name evidence="2" type="ORF">SAMN05421747_10423</name>
</gene>
<evidence type="ECO:0000313" key="2">
    <source>
        <dbReference type="EMBL" id="SFC07609.1"/>
    </source>
</evidence>
<dbReference type="STRING" id="623281.SAMN05421747_10423"/>
<accession>A0A1I1G7A3</accession>
<dbReference type="NCBIfam" id="TIGR01764">
    <property type="entry name" value="excise"/>
    <property type="match status" value="1"/>
</dbReference>
<organism evidence="2 3">
    <name type="scientific">Parapedobacter composti</name>
    <dbReference type="NCBI Taxonomy" id="623281"/>
    <lineage>
        <taxon>Bacteria</taxon>
        <taxon>Pseudomonadati</taxon>
        <taxon>Bacteroidota</taxon>
        <taxon>Sphingobacteriia</taxon>
        <taxon>Sphingobacteriales</taxon>
        <taxon>Sphingobacteriaceae</taxon>
        <taxon>Parapedobacter</taxon>
    </lineage>
</organism>
<protein>
    <submittedName>
        <fullName evidence="2">DNA binding domain-containing protein, excisionase family</fullName>
    </submittedName>
</protein>
<reference evidence="2 3" key="1">
    <citation type="submission" date="2016-10" db="EMBL/GenBank/DDBJ databases">
        <authorList>
            <person name="de Groot N.N."/>
        </authorList>
    </citation>
    <scope>NUCLEOTIDE SEQUENCE [LARGE SCALE GENOMIC DNA]</scope>
    <source>
        <strain evidence="2 3">DSM 22900</strain>
    </source>
</reference>
<feature type="domain" description="Helix-turn-helix" evidence="1">
    <location>
        <begin position="43"/>
        <end position="86"/>
    </location>
</feature>
<proteinExistence type="predicted"/>
<dbReference type="InterPro" id="IPR041657">
    <property type="entry name" value="HTH_17"/>
</dbReference>
<dbReference type="Pfam" id="PF12728">
    <property type="entry name" value="HTH_17"/>
    <property type="match status" value="1"/>
</dbReference>
<dbReference type="EMBL" id="FOLL01000004">
    <property type="protein sequence ID" value="SFC07609.1"/>
    <property type="molecule type" value="Genomic_DNA"/>
</dbReference>
<dbReference type="Proteomes" id="UP000199577">
    <property type="component" value="Unassembled WGS sequence"/>
</dbReference>
<dbReference type="InterPro" id="IPR009061">
    <property type="entry name" value="DNA-bd_dom_put_sf"/>
</dbReference>
<sequence length="99" mass="11477">MERIPFDDLPNEVALLRQEIAELKAIVKDKLTTPEGYEPDVTMTPDQVAEYLGCTVQNVHDKKNKGTLPYYKIGRKVFFKKKDVDAATKVKSYKRKFFH</sequence>
<dbReference type="OrthoDB" id="597977at2"/>
<dbReference type="AlphaFoldDB" id="A0A1I1G7A3"/>
<dbReference type="RefSeq" id="WP_090972309.1">
    <property type="nucleotide sequence ID" value="NZ_FOLL01000004.1"/>
</dbReference>
<keyword evidence="3" id="KW-1185">Reference proteome</keyword>
<evidence type="ECO:0000313" key="3">
    <source>
        <dbReference type="Proteomes" id="UP000199577"/>
    </source>
</evidence>
<dbReference type="SUPFAM" id="SSF46955">
    <property type="entry name" value="Putative DNA-binding domain"/>
    <property type="match status" value="1"/>
</dbReference>